<evidence type="ECO:0000256" key="1">
    <source>
        <dbReference type="SAM" id="Phobius"/>
    </source>
</evidence>
<evidence type="ECO:0000313" key="3">
    <source>
        <dbReference type="Proteomes" id="UP000182190"/>
    </source>
</evidence>
<evidence type="ECO:0000313" key="2">
    <source>
        <dbReference type="EMBL" id="VXD11826.1"/>
    </source>
</evidence>
<evidence type="ECO:0008006" key="4">
    <source>
        <dbReference type="Google" id="ProtNLM"/>
    </source>
</evidence>
<accession>A0A7Z9BJK7</accession>
<dbReference type="EMBL" id="CZCS02000007">
    <property type="protein sequence ID" value="VXD11826.1"/>
    <property type="molecule type" value="Genomic_DNA"/>
</dbReference>
<organism evidence="2 3">
    <name type="scientific">Planktothrix paucivesiculata PCC 9631</name>
    <dbReference type="NCBI Taxonomy" id="671071"/>
    <lineage>
        <taxon>Bacteria</taxon>
        <taxon>Bacillati</taxon>
        <taxon>Cyanobacteriota</taxon>
        <taxon>Cyanophyceae</taxon>
        <taxon>Oscillatoriophycideae</taxon>
        <taxon>Oscillatoriales</taxon>
        <taxon>Microcoleaceae</taxon>
        <taxon>Planktothrix</taxon>
    </lineage>
</organism>
<feature type="transmembrane region" description="Helical" evidence="1">
    <location>
        <begin position="20"/>
        <end position="40"/>
    </location>
</feature>
<dbReference type="Proteomes" id="UP000182190">
    <property type="component" value="Unassembled WGS sequence"/>
</dbReference>
<reference evidence="2" key="1">
    <citation type="submission" date="2019-10" db="EMBL/GenBank/DDBJ databases">
        <authorList>
            <consortium name="Genoscope - CEA"/>
            <person name="William W."/>
        </authorList>
    </citation>
    <scope>NUCLEOTIDE SEQUENCE [LARGE SCALE GENOMIC DNA]</scope>
    <source>
        <strain evidence="2">BBR_PRJEB10994</strain>
    </source>
</reference>
<keyword evidence="3" id="KW-1185">Reference proteome</keyword>
<keyword evidence="1" id="KW-1133">Transmembrane helix</keyword>
<proteinExistence type="predicted"/>
<gene>
    <name evidence="2" type="ORF">PL9631_1040033</name>
</gene>
<protein>
    <recommendedName>
        <fullName evidence="4">FecR protein domain-containing protein</fullName>
    </recommendedName>
</protein>
<keyword evidence="1" id="KW-0472">Membrane</keyword>
<dbReference type="AlphaFoldDB" id="A0A7Z9BJK7"/>
<name>A0A7Z9BJK7_9CYAN</name>
<keyword evidence="1" id="KW-0812">Transmembrane</keyword>
<comment type="caution">
    <text evidence="2">The sequence shown here is derived from an EMBL/GenBank/DDBJ whole genome shotgun (WGS) entry which is preliminary data.</text>
</comment>
<sequence length="267" mass="28567">MFTIPVFLRSIIGLQPFRDWKRILIGFSTGFFLILSMGLFQQPTIAQTNLAIIQEIIDGNQVFIQENQAKVEDQAEFGQMIITKDSRAGVIFNQGASGRMDKNSQITVGQCVEIQRGQILVSGPVNGCIAGLTVGVQGTIYILETTDGKTGNIKVLEGTVEVIPADGTGEPITVNEGEKVPILKGILSQVVPMTLEEISSILLGELFTGFNIPVTPEGALSSVCSRLLPGFTCSQNGIPTPAIPTPPIPTPPIPTPPVSVPIPRFPF</sequence>